<dbReference type="InterPro" id="IPR025737">
    <property type="entry name" value="FApF"/>
</dbReference>
<evidence type="ECO:0000256" key="1">
    <source>
        <dbReference type="SAM" id="SignalP"/>
    </source>
</evidence>
<sequence length="272" mass="30011">MTFMTKRTTRLLAAALCLVSLCPTTASAQDDIDFSPDCPGATTGPDIMPLGKIDWETGFSHEWNRRNGAHERTWVINTSTFRIGLTPSTELRLQLDESATHTAEDNYAGISNASVGTKIKVFDGAGALPKVAFLGTLLIPGGSHSRYLPQHVGIQTHLLFENEISDVVSLGYDIGAEWNGETDNPDLFFGLCLNFQPTDKLSFFLESYNLYNSQKQDDWAKPGHASHFNCMSEMGAAYMVSPRLQLNVYGDFNFNEPSKYTNLGIGLAWLLN</sequence>
<evidence type="ECO:0008006" key="3">
    <source>
        <dbReference type="Google" id="ProtNLM"/>
    </source>
</evidence>
<feature type="chain" id="PRO_5044338903" description="Transporter" evidence="1">
    <location>
        <begin position="29"/>
        <end position="272"/>
    </location>
</feature>
<accession>A0AB33J4K0</accession>
<feature type="signal peptide" evidence="1">
    <location>
        <begin position="1"/>
        <end position="28"/>
    </location>
</feature>
<gene>
    <name evidence="2" type="ORF">GTC17259_16690</name>
</gene>
<dbReference type="Pfam" id="PF13557">
    <property type="entry name" value="Phenol_MetA_deg"/>
    <property type="match status" value="1"/>
</dbReference>
<reference evidence="2" key="1">
    <citation type="submission" date="2024-07" db="EMBL/GenBank/DDBJ databases">
        <title>Complete genome sequence of Prevotella sp. YM-2024 GTC17259.</title>
        <authorList>
            <person name="Hayashi M."/>
            <person name="Muto Y."/>
            <person name="Tanaka K."/>
            <person name="Niwa H."/>
        </authorList>
    </citation>
    <scope>NUCLEOTIDE SEQUENCE</scope>
    <source>
        <strain evidence="2">GTC17259</strain>
    </source>
</reference>
<protein>
    <recommendedName>
        <fullName evidence="3">Transporter</fullName>
    </recommendedName>
</protein>
<name>A0AB33J4K0_9BACT</name>
<proteinExistence type="predicted"/>
<keyword evidence="1" id="KW-0732">Signal</keyword>
<evidence type="ECO:0000313" key="2">
    <source>
        <dbReference type="EMBL" id="BFO76619.1"/>
    </source>
</evidence>
<dbReference type="EMBL" id="AP035787">
    <property type="protein sequence ID" value="BFO76619.1"/>
    <property type="molecule type" value="Genomic_DNA"/>
</dbReference>
<dbReference type="AlphaFoldDB" id="A0AB33J4K0"/>
<organism evidence="2">
    <name type="scientific">Prevotella sp. GTC17259</name>
    <dbReference type="NCBI Taxonomy" id="3236795"/>
    <lineage>
        <taxon>Bacteria</taxon>
        <taxon>Pseudomonadati</taxon>
        <taxon>Bacteroidota</taxon>
        <taxon>Bacteroidia</taxon>
        <taxon>Bacteroidales</taxon>
        <taxon>Prevotellaceae</taxon>
        <taxon>Prevotella</taxon>
    </lineage>
</organism>